<dbReference type="PANTHER" id="PTHR12184">
    <property type="entry name" value="UBIQUINOL-CYTOCHROME C REDUCTASE COMPLEX ASSEMBLY FACTOR 1 FAMILY MEMBER"/>
    <property type="match status" value="1"/>
</dbReference>
<gene>
    <name evidence="3" type="ORF">GQ43DRAFT_475939</name>
</gene>
<dbReference type="Proteomes" id="UP000799536">
    <property type="component" value="Unassembled WGS sequence"/>
</dbReference>
<evidence type="ECO:0000313" key="4">
    <source>
        <dbReference type="Proteomes" id="UP000799536"/>
    </source>
</evidence>
<dbReference type="AlphaFoldDB" id="A0A9P4JI11"/>
<proteinExistence type="inferred from homology"/>
<organism evidence="3 4">
    <name type="scientific">Delitschia confertaspora ATCC 74209</name>
    <dbReference type="NCBI Taxonomy" id="1513339"/>
    <lineage>
        <taxon>Eukaryota</taxon>
        <taxon>Fungi</taxon>
        <taxon>Dikarya</taxon>
        <taxon>Ascomycota</taxon>
        <taxon>Pezizomycotina</taxon>
        <taxon>Dothideomycetes</taxon>
        <taxon>Pleosporomycetidae</taxon>
        <taxon>Pleosporales</taxon>
        <taxon>Delitschiaceae</taxon>
        <taxon>Delitschia</taxon>
    </lineage>
</organism>
<dbReference type="GO" id="GO:0034551">
    <property type="term" value="P:mitochondrial respiratory chain complex III assembly"/>
    <property type="evidence" value="ECO:0007669"/>
    <property type="project" value="TreeGrafter"/>
</dbReference>
<accession>A0A9P4JI11</accession>
<evidence type="ECO:0000313" key="3">
    <source>
        <dbReference type="EMBL" id="KAF2196873.1"/>
    </source>
</evidence>
<dbReference type="GO" id="GO:0005739">
    <property type="term" value="C:mitochondrion"/>
    <property type="evidence" value="ECO:0007669"/>
    <property type="project" value="TreeGrafter"/>
</dbReference>
<name>A0A9P4JI11_9PLEO</name>
<comment type="caution">
    <text evidence="3">The sequence shown here is derived from an EMBL/GenBank/DDBJ whole genome shotgun (WGS) entry which is preliminary data.</text>
</comment>
<dbReference type="OrthoDB" id="10253878at2759"/>
<comment type="similarity">
    <text evidence="1">Belongs to the CBP3 family.</text>
</comment>
<dbReference type="PANTHER" id="PTHR12184:SF1">
    <property type="entry name" value="UBIQUINOL-CYTOCHROME-C REDUCTASE COMPLEX ASSEMBLY FACTOR 1"/>
    <property type="match status" value="1"/>
</dbReference>
<keyword evidence="4" id="KW-1185">Reference proteome</keyword>
<dbReference type="InterPro" id="IPR007129">
    <property type="entry name" value="Ubiqinol_cyt_c_chaperone_CPB3"/>
</dbReference>
<evidence type="ECO:0000256" key="1">
    <source>
        <dbReference type="ARBA" id="ARBA00006407"/>
    </source>
</evidence>
<dbReference type="EMBL" id="ML994310">
    <property type="protein sequence ID" value="KAF2196873.1"/>
    <property type="molecule type" value="Genomic_DNA"/>
</dbReference>
<evidence type="ECO:0000259" key="2">
    <source>
        <dbReference type="Pfam" id="PF03981"/>
    </source>
</evidence>
<reference evidence="3" key="1">
    <citation type="journal article" date="2020" name="Stud. Mycol.">
        <title>101 Dothideomycetes genomes: a test case for predicting lifestyles and emergence of pathogens.</title>
        <authorList>
            <person name="Haridas S."/>
            <person name="Albert R."/>
            <person name="Binder M."/>
            <person name="Bloem J."/>
            <person name="Labutti K."/>
            <person name="Salamov A."/>
            <person name="Andreopoulos B."/>
            <person name="Baker S."/>
            <person name="Barry K."/>
            <person name="Bills G."/>
            <person name="Bluhm B."/>
            <person name="Cannon C."/>
            <person name="Castanera R."/>
            <person name="Culley D."/>
            <person name="Daum C."/>
            <person name="Ezra D."/>
            <person name="Gonzalez J."/>
            <person name="Henrissat B."/>
            <person name="Kuo A."/>
            <person name="Liang C."/>
            <person name="Lipzen A."/>
            <person name="Lutzoni F."/>
            <person name="Magnuson J."/>
            <person name="Mondo S."/>
            <person name="Nolan M."/>
            <person name="Ohm R."/>
            <person name="Pangilinan J."/>
            <person name="Park H.-J."/>
            <person name="Ramirez L."/>
            <person name="Alfaro M."/>
            <person name="Sun H."/>
            <person name="Tritt A."/>
            <person name="Yoshinaga Y."/>
            <person name="Zwiers L.-H."/>
            <person name="Turgeon B."/>
            <person name="Goodwin S."/>
            <person name="Spatafora J."/>
            <person name="Crous P."/>
            <person name="Grigoriev I."/>
        </authorList>
    </citation>
    <scope>NUCLEOTIDE SEQUENCE</scope>
    <source>
        <strain evidence="3">ATCC 74209</strain>
    </source>
</reference>
<dbReference type="Pfam" id="PF03981">
    <property type="entry name" value="Ubiq_cyt_C_chap"/>
    <property type="match status" value="1"/>
</dbReference>
<sequence>MPPSKLSTRLAQKVRKMAPLTTETYAAYGATEVLFKECARHGDYTIPQVNEKNVEIPTDEAGTHLGVGSGWWYDTLELKPTFNSWAHITFLHMYMLTVRFRMFPSSHAPLWHQHLINHCFYAAEDRLVIWHKITSASLRQKWLKDLFEQWRGTLLAYDEGLVKGDAMLAAAIWRNLFGADPNVDFKRLAEIVSYMRREIRRLDLASDDDVAVGQWTFGQDPSGERSNVMLQSRLMKEGE</sequence>
<feature type="domain" description="Ubiquinol-cytochrome c chaperone" evidence="2">
    <location>
        <begin position="75"/>
        <end position="217"/>
    </location>
</feature>
<protein>
    <recommendedName>
        <fullName evidence="2">Ubiquinol-cytochrome c chaperone domain-containing protein</fullName>
    </recommendedName>
</protein>
<dbReference type="InterPro" id="IPR021150">
    <property type="entry name" value="Ubiq_cyt_c_chap"/>
</dbReference>